<reference evidence="2" key="1">
    <citation type="submission" date="2022-02" db="EMBL/GenBank/DDBJ databases">
        <title>The genome sequence of Ruegeria sp. 1NDH52C.</title>
        <authorList>
            <person name="Du J."/>
        </authorList>
    </citation>
    <scope>NUCLEOTIDE SEQUENCE</scope>
    <source>
        <strain evidence="2">1NDH52C</strain>
    </source>
</reference>
<dbReference type="Pfam" id="PF07969">
    <property type="entry name" value="Amidohydro_3"/>
    <property type="match status" value="1"/>
</dbReference>
<proteinExistence type="predicted"/>
<dbReference type="InterPro" id="IPR011059">
    <property type="entry name" value="Metal-dep_hydrolase_composite"/>
</dbReference>
<keyword evidence="3" id="KW-1185">Reference proteome</keyword>
<dbReference type="Proteomes" id="UP001165279">
    <property type="component" value="Unassembled WGS sequence"/>
</dbReference>
<dbReference type="InterPro" id="IPR006311">
    <property type="entry name" value="TAT_signal"/>
</dbReference>
<dbReference type="InterPro" id="IPR013108">
    <property type="entry name" value="Amidohydro_3"/>
</dbReference>
<evidence type="ECO:0000259" key="1">
    <source>
        <dbReference type="Pfam" id="PF07969"/>
    </source>
</evidence>
<dbReference type="SUPFAM" id="SSF51556">
    <property type="entry name" value="Metallo-dependent hydrolases"/>
    <property type="match status" value="1"/>
</dbReference>
<dbReference type="CDD" id="cd01300">
    <property type="entry name" value="YtcJ_like"/>
    <property type="match status" value="1"/>
</dbReference>
<dbReference type="Gene3D" id="2.30.40.10">
    <property type="entry name" value="Urease, subunit C, domain 1"/>
    <property type="match status" value="1"/>
</dbReference>
<dbReference type="PROSITE" id="PS51318">
    <property type="entry name" value="TAT"/>
    <property type="match status" value="1"/>
</dbReference>
<accession>A0ABS9P2N3</accession>
<feature type="domain" description="Amidohydrolase 3" evidence="1">
    <location>
        <begin position="111"/>
        <end position="598"/>
    </location>
</feature>
<dbReference type="InterPro" id="IPR033932">
    <property type="entry name" value="YtcJ-like"/>
</dbReference>
<dbReference type="InterPro" id="IPR032466">
    <property type="entry name" value="Metal_Hydrolase"/>
</dbReference>
<evidence type="ECO:0000313" key="2">
    <source>
        <dbReference type="EMBL" id="MCG6560674.1"/>
    </source>
</evidence>
<dbReference type="EMBL" id="JAKOEM010000033">
    <property type="protein sequence ID" value="MCG6560674.1"/>
    <property type="molecule type" value="Genomic_DNA"/>
</dbReference>
<dbReference type="Gene3D" id="3.20.20.140">
    <property type="entry name" value="Metal-dependent hydrolases"/>
    <property type="match status" value="1"/>
</dbReference>
<dbReference type="Gene3D" id="3.10.310.70">
    <property type="match status" value="1"/>
</dbReference>
<sequence length="600" mass="64620">MFAVNETVRNLKDEAASGKGWSCNWGIDWMSMGRRDFMKTGAAGVGLAAMMTGSSKAQAQDTATTVFTNGTVLTVDADFSEAEAIAIRGNRILAVGTEADVRAAAGGDATIVDLDGRIVLPGFIDAHTHVISGSVVDSIMDYVGMARFTTAAEVLDHIAVRAAETPAGEWLVFRNFDPAVQEGPDALTFAELDPISTEHPIFVLNASGHLAYANSKAFEVSGITEDVENPPGGEFVRDADGNLTGFMKNNVAFLQVASNYPAMMAADPVEGLIGLLDKWGAVGLTTVSELSLGALAQSPADAQVMAAAAQSGRLKARIRAYPFYTLGTEAWDEAGIRQGDGDAMARIAGFKLVADGSNQGFTGLQREPYLNSDDRGLAYMSREELTAMALDRADKGWQLAIHGNGDAAIDNILDSCQALADAGIDMSRVRPRIEHCSILHDEQIERMRALGVSASFLIGHVHYWGVAMRDEVFGAEKAQLLDRCRSVEEAGIGFTLHSDFLVTDPDPLHMIEMAVTRRTWKEPDYVLAPDERISVESAIRAMTSEAAWQLFSEQEVGSLEAGKLADFVILDNDPRTVDPDTIKDIRVIETWMDGKQVYAS</sequence>
<comment type="caution">
    <text evidence="2">The sequence shown here is derived from an EMBL/GenBank/DDBJ whole genome shotgun (WGS) entry which is preliminary data.</text>
</comment>
<name>A0ABS9P2N3_9RHOB</name>
<evidence type="ECO:0000313" key="3">
    <source>
        <dbReference type="Proteomes" id="UP001165279"/>
    </source>
</evidence>
<protein>
    <submittedName>
        <fullName evidence="2">Amidohydrolase</fullName>
    </submittedName>
</protein>
<dbReference type="PANTHER" id="PTHR22642">
    <property type="entry name" value="IMIDAZOLONEPROPIONASE"/>
    <property type="match status" value="1"/>
</dbReference>
<dbReference type="RefSeq" id="WP_238906320.1">
    <property type="nucleotide sequence ID" value="NZ_JAKOEM010000033.1"/>
</dbReference>
<gene>
    <name evidence="2" type="ORF">MB818_20920</name>
</gene>
<organism evidence="2 3">
    <name type="scientific">Ruegeria alba</name>
    <dbReference type="NCBI Taxonomy" id="2916756"/>
    <lineage>
        <taxon>Bacteria</taxon>
        <taxon>Pseudomonadati</taxon>
        <taxon>Pseudomonadota</taxon>
        <taxon>Alphaproteobacteria</taxon>
        <taxon>Rhodobacterales</taxon>
        <taxon>Roseobacteraceae</taxon>
        <taxon>Ruegeria</taxon>
    </lineage>
</organism>
<dbReference type="PANTHER" id="PTHR22642:SF2">
    <property type="entry name" value="PROTEIN LONG AFTER FAR-RED 3"/>
    <property type="match status" value="1"/>
</dbReference>
<dbReference type="SUPFAM" id="SSF51338">
    <property type="entry name" value="Composite domain of metallo-dependent hydrolases"/>
    <property type="match status" value="1"/>
</dbReference>